<evidence type="ECO:0000313" key="6">
    <source>
        <dbReference type="Proteomes" id="UP001610411"/>
    </source>
</evidence>
<feature type="region of interest" description="Disordered" evidence="2">
    <location>
        <begin position="149"/>
        <end position="170"/>
    </location>
</feature>
<accession>A0ABD2DM93</accession>
<dbReference type="FunFam" id="2.30.30.140:FF:000063">
    <property type="entry name" value="PWWP domain-containing DNA repair factor 3A"/>
    <property type="match status" value="1"/>
</dbReference>
<feature type="domain" description="MUM1-like PWWP" evidence="3">
    <location>
        <begin position="198"/>
        <end position="276"/>
    </location>
</feature>
<comment type="similarity">
    <text evidence="1">Belongs to the PWWP3A family.</text>
</comment>
<dbReference type="PANTHER" id="PTHR31333">
    <property type="entry name" value="PWWP DOMAIN-CONTAINING DNA REPAIR FACTOR 3 FAMILY MEMBER"/>
    <property type="match status" value="1"/>
</dbReference>
<evidence type="ECO:0000259" key="4">
    <source>
        <dbReference type="Pfam" id="PF20886"/>
    </source>
</evidence>
<dbReference type="CDD" id="cd06080">
    <property type="entry name" value="PWWP_MUM1-like"/>
    <property type="match status" value="1"/>
</dbReference>
<evidence type="ECO:0000256" key="2">
    <source>
        <dbReference type="SAM" id="MobiDB-lite"/>
    </source>
</evidence>
<feature type="domain" description="PWWP" evidence="4">
    <location>
        <begin position="349"/>
        <end position="489"/>
    </location>
</feature>
<evidence type="ECO:0000313" key="5">
    <source>
        <dbReference type="EMBL" id="KAL2768007.1"/>
    </source>
</evidence>
<dbReference type="InterPro" id="IPR035504">
    <property type="entry name" value="MUM1-like_PWWP"/>
</dbReference>
<dbReference type="Pfam" id="PF20886">
    <property type="entry name" value="PWP3A-B_C"/>
    <property type="match status" value="1"/>
</dbReference>
<name>A0ABD2DM93_DAUMA</name>
<dbReference type="PANTHER" id="PTHR31333:SF2">
    <property type="entry name" value="PWWP DOMAIN-CONTAINING DNA REPAIR FACTOR 4"/>
    <property type="match status" value="1"/>
</dbReference>
<dbReference type="Proteomes" id="UP001610411">
    <property type="component" value="Unassembled WGS sequence"/>
</dbReference>
<dbReference type="Pfam" id="PF20884">
    <property type="entry name" value="MUM1-like_PWWP"/>
    <property type="match status" value="1"/>
</dbReference>
<protein>
    <submittedName>
        <fullName evidence="5">PWWP domain containing 4</fullName>
    </submittedName>
</protein>
<dbReference type="EMBL" id="JBFSEQ010000009">
    <property type="protein sequence ID" value="KAL2768007.1"/>
    <property type="molecule type" value="Genomic_DNA"/>
</dbReference>
<comment type="caution">
    <text evidence="5">The sequence shown here is derived from an EMBL/GenBank/DDBJ whole genome shotgun (WGS) entry which is preliminary data.</text>
</comment>
<keyword evidence="6" id="KW-1185">Reference proteome</keyword>
<sequence>QGRTAIAPTPGETVTKASQSSGACPSFLALSEDDGEKEGKKKADTATVTSLRPAVTGEGACAKVQQAAPSRPPGLIATVPKPLNREAQDTCPKTPAAPSECSTFSGNIEPPAQGAWKPGLEGAAAACRSPRPRRRYSLRLADRKRKLRVPDLEEGLQEPQPLAGPKAADRTTALTVAGGKREGRPASTAFPPEPRPIERGMMVWFKFQDHPFWPAVVKSVSKAEKTARVLLIEANLRREKSGIRVPLRRLKHLDCKEKEELLRRARKVYKQSVNWCFSLISHYREGIGRGSFAGSFLDYYAADVSYPMRKAIQEGDLDIDFPKVNYADLEDSEEEASLGGKRPCKKILPDRMRAARDRANQKLVDFIVKRKGADHHLLDILKGRKQSRWLTSFLNSNRYLVCIETYLEDEDQLDVVVKHLQEVYKQIDNTMLTLIRNDKVNFVLEVLLPEAIICSIATLEGLDYKGAEEKYLQGPPVHYREKELFDKNILKKIRKKSATTREAH</sequence>
<reference evidence="5 6" key="1">
    <citation type="journal article" date="2024" name="G3 (Bethesda)">
        <title>A hybrid genome assembly of the endangered aye-aye (Daubentonia madagascariensis).</title>
        <authorList>
            <person name="Versoza C.J."/>
            <person name="Pfeifer S.P."/>
        </authorList>
    </citation>
    <scope>NUCLEOTIDE SEQUENCE [LARGE SCALE GENOMIC DNA]</scope>
    <source>
        <strain evidence="5">6821</strain>
    </source>
</reference>
<dbReference type="Gene3D" id="6.10.300.20">
    <property type="match status" value="1"/>
</dbReference>
<dbReference type="Gene3D" id="2.30.30.140">
    <property type="match status" value="1"/>
</dbReference>
<dbReference type="InterPro" id="IPR048795">
    <property type="entry name" value="PWP3A_3B_4_C"/>
</dbReference>
<gene>
    <name evidence="5" type="ORF">WCI35_023630</name>
</gene>
<organism evidence="5 6">
    <name type="scientific">Daubentonia madagascariensis</name>
    <name type="common">Aye-aye</name>
    <name type="synonym">Sciurus madagascariensis</name>
    <dbReference type="NCBI Taxonomy" id="31869"/>
    <lineage>
        <taxon>Eukaryota</taxon>
        <taxon>Metazoa</taxon>
        <taxon>Chordata</taxon>
        <taxon>Craniata</taxon>
        <taxon>Vertebrata</taxon>
        <taxon>Euteleostomi</taxon>
        <taxon>Mammalia</taxon>
        <taxon>Eutheria</taxon>
        <taxon>Euarchontoglires</taxon>
        <taxon>Primates</taxon>
        <taxon>Strepsirrhini</taxon>
        <taxon>Chiromyiformes</taxon>
        <taxon>Daubentoniidae</taxon>
        <taxon>Daubentonia</taxon>
    </lineage>
</organism>
<evidence type="ECO:0000256" key="1">
    <source>
        <dbReference type="ARBA" id="ARBA00008188"/>
    </source>
</evidence>
<dbReference type="AlphaFoldDB" id="A0ABD2DM93"/>
<feature type="region of interest" description="Disordered" evidence="2">
    <location>
        <begin position="85"/>
        <end position="131"/>
    </location>
</feature>
<dbReference type="SUPFAM" id="SSF63748">
    <property type="entry name" value="Tudor/PWWP/MBT"/>
    <property type="match status" value="1"/>
</dbReference>
<proteinExistence type="inferred from homology"/>
<evidence type="ECO:0000259" key="3">
    <source>
        <dbReference type="Pfam" id="PF20884"/>
    </source>
</evidence>
<dbReference type="InterPro" id="IPR040263">
    <property type="entry name" value="PWP3A_3B_4"/>
</dbReference>
<feature type="region of interest" description="Disordered" evidence="2">
    <location>
        <begin position="1"/>
        <end position="47"/>
    </location>
</feature>
<feature type="non-terminal residue" evidence="5">
    <location>
        <position position="1"/>
    </location>
</feature>